<name>A0A1I3MPM3_9RHOB</name>
<evidence type="ECO:0000256" key="1">
    <source>
        <dbReference type="ARBA" id="ARBA00004418"/>
    </source>
</evidence>
<sequence length="267" mass="28896">MIYPGFLSRSERRELVACVRSHREDHGEFPAVIGAMQEQEFRVIAEMSQYTATRIIHGGDPEIDTIAELDGMKVGLTQGTNVHYMFEKEVAAADITVEILAVGPPDIVPALARGDVDAGVMFPSFYAGAKEVLGDAYQEVPVDSYGTHFILVATQKMIDENPDVVTAVLASLYAGEQVVNSDPVASHQSVSNVLSGTLTPEEVAAASSNYNFNMQLDQEMLELMVDEGAWIIERGSIEGEPPTVESIAPFIDGSFLSGIDANRVTLK</sequence>
<dbReference type="PANTHER" id="PTHR30024">
    <property type="entry name" value="ALIPHATIC SULFONATES-BINDING PROTEIN-RELATED"/>
    <property type="match status" value="1"/>
</dbReference>
<dbReference type="SUPFAM" id="SSF53850">
    <property type="entry name" value="Periplasmic binding protein-like II"/>
    <property type="match status" value="1"/>
</dbReference>
<dbReference type="Gene3D" id="3.40.190.10">
    <property type="entry name" value="Periplasmic binding protein-like II"/>
    <property type="match status" value="1"/>
</dbReference>
<dbReference type="Pfam" id="PF09084">
    <property type="entry name" value="NMT1"/>
    <property type="match status" value="1"/>
</dbReference>
<dbReference type="Proteomes" id="UP000183299">
    <property type="component" value="Unassembled WGS sequence"/>
</dbReference>
<comment type="subcellular location">
    <subcellularLocation>
        <location evidence="1">Periplasm</location>
    </subcellularLocation>
</comment>
<evidence type="ECO:0000256" key="2">
    <source>
        <dbReference type="ARBA" id="ARBA00010742"/>
    </source>
</evidence>
<dbReference type="GeneID" id="98663564"/>
<dbReference type="STRING" id="576117.SAMN04488138_10188"/>
<proteinExistence type="inferred from homology"/>
<dbReference type="RefSeq" id="WP_082715353.1">
    <property type="nucleotide sequence ID" value="NZ_FORY01000001.1"/>
</dbReference>
<dbReference type="PANTHER" id="PTHR30024:SF47">
    <property type="entry name" value="TAURINE-BINDING PERIPLASMIC PROTEIN"/>
    <property type="match status" value="1"/>
</dbReference>
<evidence type="ECO:0000313" key="5">
    <source>
        <dbReference type="EMBL" id="SFI98760.1"/>
    </source>
</evidence>
<evidence type="ECO:0000259" key="4">
    <source>
        <dbReference type="Pfam" id="PF09084"/>
    </source>
</evidence>
<organism evidence="5 6">
    <name type="scientific">Celeribacter halophilus</name>
    <dbReference type="NCBI Taxonomy" id="576117"/>
    <lineage>
        <taxon>Bacteria</taxon>
        <taxon>Pseudomonadati</taxon>
        <taxon>Pseudomonadota</taxon>
        <taxon>Alphaproteobacteria</taxon>
        <taxon>Rhodobacterales</taxon>
        <taxon>Roseobacteraceae</taxon>
        <taxon>Celeribacter</taxon>
    </lineage>
</organism>
<dbReference type="AlphaFoldDB" id="A0A1I3MPM3"/>
<accession>A0A1I3MPM3</accession>
<reference evidence="5 6" key="1">
    <citation type="submission" date="2016-10" db="EMBL/GenBank/DDBJ databases">
        <authorList>
            <person name="de Groot N.N."/>
        </authorList>
    </citation>
    <scope>NUCLEOTIDE SEQUENCE [LARGE SCALE GENOMIC DNA]</scope>
    <source>
        <strain evidence="5 6">CGMCC 1.8891</strain>
    </source>
</reference>
<protein>
    <submittedName>
        <fullName evidence="5">NitT/TauT family transport system substrate-binding protein</fullName>
    </submittedName>
</protein>
<evidence type="ECO:0000313" key="6">
    <source>
        <dbReference type="Proteomes" id="UP000183299"/>
    </source>
</evidence>
<evidence type="ECO:0000256" key="3">
    <source>
        <dbReference type="ARBA" id="ARBA00022729"/>
    </source>
</evidence>
<comment type="similarity">
    <text evidence="2">Belongs to the bacterial solute-binding protein SsuA/TauA family.</text>
</comment>
<dbReference type="EMBL" id="FORY01000001">
    <property type="protein sequence ID" value="SFI98760.1"/>
    <property type="molecule type" value="Genomic_DNA"/>
</dbReference>
<dbReference type="InterPro" id="IPR015168">
    <property type="entry name" value="SsuA/THI5"/>
</dbReference>
<keyword evidence="3" id="KW-0732">Signal</keyword>
<dbReference type="OrthoDB" id="5348911at2"/>
<dbReference type="GO" id="GO:0042597">
    <property type="term" value="C:periplasmic space"/>
    <property type="evidence" value="ECO:0007669"/>
    <property type="project" value="UniProtKB-SubCell"/>
</dbReference>
<feature type="domain" description="SsuA/THI5-like" evidence="4">
    <location>
        <begin position="36"/>
        <end position="184"/>
    </location>
</feature>
<keyword evidence="6" id="KW-1185">Reference proteome</keyword>
<gene>
    <name evidence="5" type="ORF">SAMN04488138_10188</name>
</gene>